<keyword evidence="2" id="KW-1185">Reference proteome</keyword>
<evidence type="ECO:0000313" key="1">
    <source>
        <dbReference type="EMBL" id="SNQ60640.1"/>
    </source>
</evidence>
<organism evidence="1 2">
    <name type="scientific">Candidatus Methanoperedens nitratireducens</name>
    <dbReference type="NCBI Taxonomy" id="1392998"/>
    <lineage>
        <taxon>Archaea</taxon>
        <taxon>Methanobacteriati</taxon>
        <taxon>Methanobacteriota</taxon>
        <taxon>Stenosarchaea group</taxon>
        <taxon>Methanomicrobia</taxon>
        <taxon>Methanosarcinales</taxon>
        <taxon>ANME-2 cluster</taxon>
        <taxon>Candidatus Methanoperedentaceae</taxon>
        <taxon>Candidatus Methanoperedens</taxon>
    </lineage>
</organism>
<dbReference type="Proteomes" id="UP000218615">
    <property type="component" value="Unassembled WGS sequence"/>
</dbReference>
<gene>
    <name evidence="1" type="ORF">MNV_20016</name>
</gene>
<dbReference type="AlphaFoldDB" id="A0A284VMX3"/>
<evidence type="ECO:0000313" key="2">
    <source>
        <dbReference type="Proteomes" id="UP000218615"/>
    </source>
</evidence>
<dbReference type="RefSeq" id="WP_096205057.1">
    <property type="nucleotide sequence ID" value="NZ_FZMP01000112.1"/>
</dbReference>
<name>A0A284VMX3_9EURY</name>
<reference evidence="2" key="1">
    <citation type="submission" date="2017-06" db="EMBL/GenBank/DDBJ databases">
        <authorList>
            <person name="Cremers G."/>
        </authorList>
    </citation>
    <scope>NUCLEOTIDE SEQUENCE [LARGE SCALE GENOMIC DNA]</scope>
</reference>
<dbReference type="OrthoDB" id="375846at2157"/>
<protein>
    <submittedName>
        <fullName evidence="1">Uncharacterized protein</fullName>
    </submittedName>
</protein>
<sequence length="73" mass="8461">MGDKNEDKIKILLGDVDKEFQRLNPYVKAKFAIEQISVWQQKYYEAKNKINKEDLIDATSERTVIGQDAELDA</sequence>
<proteinExistence type="predicted"/>
<accession>A0A284VMX3</accession>
<dbReference type="EMBL" id="FZMP01000112">
    <property type="protein sequence ID" value="SNQ60640.1"/>
    <property type="molecule type" value="Genomic_DNA"/>
</dbReference>